<reference evidence="5" key="2">
    <citation type="submission" date="2025-08" db="UniProtKB">
        <authorList>
            <consortium name="RefSeq"/>
        </authorList>
    </citation>
    <scope>IDENTIFICATION</scope>
    <source>
        <tissue evidence="5">Etiolated seedlings</tissue>
    </source>
</reference>
<dbReference type="eggNOG" id="KOG0800">
    <property type="taxonomic scope" value="Eukaryota"/>
</dbReference>
<keyword evidence="4" id="KW-1185">Reference proteome</keyword>
<keyword evidence="2" id="KW-1133">Transmembrane helix</keyword>
<dbReference type="InterPro" id="IPR013083">
    <property type="entry name" value="Znf_RING/FYVE/PHD"/>
</dbReference>
<evidence type="ECO:0000256" key="2">
    <source>
        <dbReference type="SAM" id="Phobius"/>
    </source>
</evidence>
<keyword evidence="1" id="KW-0862">Zinc</keyword>
<dbReference type="OrthoDB" id="8062037at2759"/>
<keyword evidence="2" id="KW-0472">Membrane</keyword>
<evidence type="ECO:0000313" key="4">
    <source>
        <dbReference type="Proteomes" id="UP000087171"/>
    </source>
</evidence>
<evidence type="ECO:0000256" key="1">
    <source>
        <dbReference type="PROSITE-ProRule" id="PRU00175"/>
    </source>
</evidence>
<dbReference type="SUPFAM" id="SSF57850">
    <property type="entry name" value="RING/U-box"/>
    <property type="match status" value="1"/>
</dbReference>
<dbReference type="GO" id="GO:0008270">
    <property type="term" value="F:zinc ion binding"/>
    <property type="evidence" value="ECO:0007669"/>
    <property type="project" value="UniProtKB-KW"/>
</dbReference>
<dbReference type="InterPro" id="IPR001841">
    <property type="entry name" value="Znf_RING"/>
</dbReference>
<dbReference type="Pfam" id="PF13639">
    <property type="entry name" value="zf-RING_2"/>
    <property type="match status" value="1"/>
</dbReference>
<dbReference type="SMART" id="SM00184">
    <property type="entry name" value="RING"/>
    <property type="match status" value="1"/>
</dbReference>
<gene>
    <name evidence="5" type="primary">LOC101490155</name>
</gene>
<proteinExistence type="predicted"/>
<feature type="transmembrane region" description="Helical" evidence="2">
    <location>
        <begin position="12"/>
        <end position="34"/>
    </location>
</feature>
<dbReference type="Proteomes" id="UP000087171">
    <property type="component" value="Chromosome Ca4"/>
</dbReference>
<dbReference type="PaxDb" id="3827-XP_004496104.1"/>
<feature type="domain" description="RING-type" evidence="3">
    <location>
        <begin position="112"/>
        <end position="154"/>
    </location>
</feature>
<keyword evidence="1" id="KW-0479">Metal-binding</keyword>
<dbReference type="PANTHER" id="PTHR46719">
    <property type="entry name" value="TRANSCRIPTION FACTOR C2H2 FAMILY-RELATED"/>
    <property type="match status" value="1"/>
</dbReference>
<sequence length="160" mass="17979">MNIHDEEFRRMGYFLLFLLCLIIVTLLITTASYICSLPIASTQSPSSPQPSVIGRDTHSNHTTITVLAVEPGEVLHLDHTTTLCRSYDQINTLPLEGKMCDKSINNSSSCCCSICLMDYKESDLLRMLPGCGHFFHVTCVDPWLRMNLTCPVCRKTYQSV</sequence>
<dbReference type="Gene3D" id="3.30.40.10">
    <property type="entry name" value="Zinc/RING finger domain, C3HC4 (zinc finger)"/>
    <property type="match status" value="1"/>
</dbReference>
<evidence type="ECO:0000259" key="3">
    <source>
        <dbReference type="PROSITE" id="PS50089"/>
    </source>
</evidence>
<evidence type="ECO:0000313" key="5">
    <source>
        <dbReference type="RefSeq" id="XP_004496104.1"/>
    </source>
</evidence>
<dbReference type="AlphaFoldDB" id="A0A1S2XXJ5"/>
<dbReference type="GeneID" id="101490155"/>
<accession>A0A1S2XXJ5</accession>
<dbReference type="RefSeq" id="XP_004496104.1">
    <property type="nucleotide sequence ID" value="XM_004496047.3"/>
</dbReference>
<keyword evidence="2" id="KW-0812">Transmembrane</keyword>
<reference evidence="4" key="1">
    <citation type="journal article" date="2013" name="Nat. Biotechnol.">
        <title>Draft genome sequence of chickpea (Cicer arietinum) provides a resource for trait improvement.</title>
        <authorList>
            <person name="Varshney R.K."/>
            <person name="Song C."/>
            <person name="Saxena R.K."/>
            <person name="Azam S."/>
            <person name="Yu S."/>
            <person name="Sharpe A.G."/>
            <person name="Cannon S."/>
            <person name="Baek J."/>
            <person name="Rosen B.D."/>
            <person name="Tar'an B."/>
            <person name="Millan T."/>
            <person name="Zhang X."/>
            <person name="Ramsay L.D."/>
            <person name="Iwata A."/>
            <person name="Wang Y."/>
            <person name="Nelson W."/>
            <person name="Farmer A.D."/>
            <person name="Gaur P.M."/>
            <person name="Soderlund C."/>
            <person name="Penmetsa R.V."/>
            <person name="Xu C."/>
            <person name="Bharti A.K."/>
            <person name="He W."/>
            <person name="Winter P."/>
            <person name="Zhao S."/>
            <person name="Hane J.K."/>
            <person name="Carrasquilla-Garcia N."/>
            <person name="Condie J.A."/>
            <person name="Upadhyaya H.D."/>
            <person name="Luo M.C."/>
            <person name="Thudi M."/>
            <person name="Gowda C.L."/>
            <person name="Singh N.P."/>
            <person name="Lichtenzveig J."/>
            <person name="Gali K.K."/>
            <person name="Rubio J."/>
            <person name="Nadarajan N."/>
            <person name="Dolezel J."/>
            <person name="Bansal K.C."/>
            <person name="Xu X."/>
            <person name="Edwards D."/>
            <person name="Zhang G."/>
            <person name="Kahl G."/>
            <person name="Gil J."/>
            <person name="Singh K.B."/>
            <person name="Datta S.K."/>
            <person name="Jackson S.A."/>
            <person name="Wang J."/>
            <person name="Cook D.R."/>
        </authorList>
    </citation>
    <scope>NUCLEOTIDE SEQUENCE [LARGE SCALE GENOMIC DNA]</scope>
    <source>
        <strain evidence="4">cv. CDC Frontier</strain>
    </source>
</reference>
<organism evidence="4 5">
    <name type="scientific">Cicer arietinum</name>
    <name type="common">Chickpea</name>
    <name type="synonym">Garbanzo</name>
    <dbReference type="NCBI Taxonomy" id="3827"/>
    <lineage>
        <taxon>Eukaryota</taxon>
        <taxon>Viridiplantae</taxon>
        <taxon>Streptophyta</taxon>
        <taxon>Embryophyta</taxon>
        <taxon>Tracheophyta</taxon>
        <taxon>Spermatophyta</taxon>
        <taxon>Magnoliopsida</taxon>
        <taxon>eudicotyledons</taxon>
        <taxon>Gunneridae</taxon>
        <taxon>Pentapetalae</taxon>
        <taxon>rosids</taxon>
        <taxon>fabids</taxon>
        <taxon>Fabales</taxon>
        <taxon>Fabaceae</taxon>
        <taxon>Papilionoideae</taxon>
        <taxon>50 kb inversion clade</taxon>
        <taxon>NPAAA clade</taxon>
        <taxon>Hologalegina</taxon>
        <taxon>IRL clade</taxon>
        <taxon>Cicereae</taxon>
        <taxon>Cicer</taxon>
    </lineage>
</organism>
<dbReference type="InterPro" id="IPR045899">
    <property type="entry name" value="ATL71-like"/>
</dbReference>
<dbReference type="PANTHER" id="PTHR46719:SF14">
    <property type="entry name" value="TRANSCRIPTION FACTOR C2H2 FAMILY-RELATED"/>
    <property type="match status" value="1"/>
</dbReference>
<keyword evidence="1" id="KW-0863">Zinc-finger</keyword>
<protein>
    <submittedName>
        <fullName evidence="5">RING-H2 finger protein ATL70-like</fullName>
    </submittedName>
</protein>
<name>A0A1S2XXJ5_CICAR</name>
<dbReference type="PROSITE" id="PS50089">
    <property type="entry name" value="ZF_RING_2"/>
    <property type="match status" value="1"/>
</dbReference>
<dbReference type="KEGG" id="cam:101490155"/>